<dbReference type="EMBL" id="FIGJ01000013">
    <property type="protein sequence ID" value="CYU71819.1"/>
    <property type="molecule type" value="Genomic_DNA"/>
</dbReference>
<protein>
    <submittedName>
        <fullName evidence="1">Phage protein</fullName>
    </submittedName>
</protein>
<organism evidence="1 2">
    <name type="scientific">Streptococcus suis</name>
    <dbReference type="NCBI Taxonomy" id="1307"/>
    <lineage>
        <taxon>Bacteria</taxon>
        <taxon>Bacillati</taxon>
        <taxon>Bacillota</taxon>
        <taxon>Bacilli</taxon>
        <taxon>Lactobacillales</taxon>
        <taxon>Streptococcaceae</taxon>
        <taxon>Streptococcus</taxon>
    </lineage>
</organism>
<dbReference type="AlphaFoldDB" id="A0A116L436"/>
<dbReference type="Proteomes" id="UP000072618">
    <property type="component" value="Unassembled WGS sequence"/>
</dbReference>
<gene>
    <name evidence="1" type="ORF">ERS132394_01257</name>
</gene>
<proteinExistence type="predicted"/>
<sequence length="57" mass="6468">MKIKLFKKLPKESLKDFEEQVNEFMATVEVVDVKIAMAPAGHSDNFGTVTHTLVLYK</sequence>
<evidence type="ECO:0000313" key="1">
    <source>
        <dbReference type="EMBL" id="CYU71819.1"/>
    </source>
</evidence>
<evidence type="ECO:0000313" key="2">
    <source>
        <dbReference type="Proteomes" id="UP000072618"/>
    </source>
</evidence>
<name>A0A116L436_STRSU</name>
<reference evidence="1 2" key="1">
    <citation type="submission" date="2016-02" db="EMBL/GenBank/DDBJ databases">
        <authorList>
            <consortium name="Pathogen Informatics"/>
        </authorList>
    </citation>
    <scope>NUCLEOTIDE SEQUENCE [LARGE SCALE GENOMIC DNA]</scope>
    <source>
        <strain evidence="1 2">LSS32</strain>
    </source>
</reference>
<dbReference type="RefSeq" id="WP_172045738.1">
    <property type="nucleotide sequence ID" value="NZ_CEFF01000063.1"/>
</dbReference>
<accession>A0A116L436</accession>